<evidence type="ECO:0000313" key="2">
    <source>
        <dbReference type="EMBL" id="ACD11850.1"/>
    </source>
</evidence>
<sequence>MRKVSVILTIFVLISLREYAVSSPLHQANEMQKRAKMALFNTKLNNNNEAARSFIKSHLKNAVRFAPSKMEDDRRILPDKDNGRGFMVFRTYDDYGHYIPW</sequence>
<dbReference type="EMBL" id="EU252267">
    <property type="protein sequence ID" value="ACD11850.1"/>
    <property type="molecule type" value="mRNA"/>
</dbReference>
<feature type="chain" id="PRO_5006829105" evidence="1">
    <location>
        <begin position="23"/>
        <end position="101"/>
    </location>
</feature>
<feature type="signal peptide" evidence="1">
    <location>
        <begin position="1"/>
        <end position="22"/>
    </location>
</feature>
<proteinExistence type="evidence at transcript level"/>
<protein>
    <submittedName>
        <fullName evidence="2">Uncharacterized protein</fullName>
    </submittedName>
</protein>
<organism evidence="2">
    <name type="scientific">Isometrus maculatus</name>
    <name type="common">Lesser brown scorpion</name>
    <name type="synonym">Scorpio maculatus</name>
    <dbReference type="NCBI Taxonomy" id="497827"/>
    <lineage>
        <taxon>Eukaryota</taxon>
        <taxon>Metazoa</taxon>
        <taxon>Ecdysozoa</taxon>
        <taxon>Arthropoda</taxon>
        <taxon>Chelicerata</taxon>
        <taxon>Arachnida</taxon>
        <taxon>Scorpiones</taxon>
        <taxon>Buthida</taxon>
        <taxon>Buthoidea</taxon>
        <taxon>Buthidae</taxon>
        <taxon>Isometrus</taxon>
    </lineage>
</organism>
<accession>A0A0U1SA79</accession>
<dbReference type="AlphaFoldDB" id="A0A0U1SA79"/>
<name>A0A0U1SA79_ISOMC</name>
<reference evidence="2" key="1">
    <citation type="submission" date="2007-10" db="EMBL/GenBank/DDBJ databases">
        <title>Classification and functional annotation of ESTs from venom glands of Isometrus maculatus.</title>
        <authorList>
            <person name="Li W."/>
            <person name="Ma Y."/>
            <person name="Zhao R."/>
            <person name="Cao Z."/>
        </authorList>
    </citation>
    <scope>NUCLEOTIDE SEQUENCE</scope>
    <source>
        <tissue evidence="2">Venom gland</tissue>
    </source>
</reference>
<evidence type="ECO:0000256" key="1">
    <source>
        <dbReference type="SAM" id="SignalP"/>
    </source>
</evidence>
<keyword evidence="1" id="KW-0732">Signal</keyword>